<keyword evidence="6" id="KW-0418">Kinase</keyword>
<dbReference type="InterPro" id="IPR001932">
    <property type="entry name" value="PPM-type_phosphatase-like_dom"/>
</dbReference>
<dbReference type="InterPro" id="IPR052016">
    <property type="entry name" value="Bact_Sigma-Reg"/>
</dbReference>
<dbReference type="EC" id="3.1.3.16" evidence="1"/>
<dbReference type="InterPro" id="IPR013655">
    <property type="entry name" value="PAS_fold_3"/>
</dbReference>
<evidence type="ECO:0000256" key="2">
    <source>
        <dbReference type="ARBA" id="ARBA00022553"/>
    </source>
</evidence>
<dbReference type="GO" id="GO:0005524">
    <property type="term" value="F:ATP binding"/>
    <property type="evidence" value="ECO:0007669"/>
    <property type="project" value="UniProtKB-KW"/>
</dbReference>
<dbReference type="Proteomes" id="UP000295302">
    <property type="component" value="Unassembled WGS sequence"/>
</dbReference>
<dbReference type="NCBIfam" id="TIGR00229">
    <property type="entry name" value="sensory_box"/>
    <property type="match status" value="1"/>
</dbReference>
<evidence type="ECO:0000256" key="12">
    <source>
        <dbReference type="ARBA" id="ARBA00047761"/>
    </source>
</evidence>
<dbReference type="Gene3D" id="3.60.40.10">
    <property type="entry name" value="PPM-type phosphatase domain"/>
    <property type="match status" value="1"/>
</dbReference>
<evidence type="ECO:0000256" key="11">
    <source>
        <dbReference type="ARBA" id="ARBA00023211"/>
    </source>
</evidence>
<dbReference type="PANTHER" id="PTHR43156">
    <property type="entry name" value="STAGE II SPORULATION PROTEIN E-RELATED"/>
    <property type="match status" value="1"/>
</dbReference>
<keyword evidence="2" id="KW-0597">Phosphoprotein</keyword>
<dbReference type="GO" id="GO:0016301">
    <property type="term" value="F:kinase activity"/>
    <property type="evidence" value="ECO:0007669"/>
    <property type="project" value="UniProtKB-KW"/>
</dbReference>
<evidence type="ECO:0000256" key="14">
    <source>
        <dbReference type="ARBA" id="ARBA00075117"/>
    </source>
</evidence>
<comment type="function">
    <text evidence="13">Primarily acts as an independent SigF regulator that is sensitive to the osmosensory signal, mediating the cross talk of PknD with the SigF regulon. Possesses both phosphatase and kinase activities. The kinase domain functions as a classic anti-sigma factor-like kinase to phosphorylate the anti-anti-sigma factor domain at the canonical regulatory site, and the phosphatase domain antagonizes this activity.</text>
</comment>
<dbReference type="PROSITE" id="PS50112">
    <property type="entry name" value="PAS"/>
    <property type="match status" value="1"/>
</dbReference>
<proteinExistence type="predicted"/>
<dbReference type="GO" id="GO:0046872">
    <property type="term" value="F:metal ion binding"/>
    <property type="evidence" value="ECO:0007669"/>
    <property type="project" value="UniProtKB-KW"/>
</dbReference>
<dbReference type="InterPro" id="IPR035965">
    <property type="entry name" value="PAS-like_dom_sf"/>
</dbReference>
<keyword evidence="18" id="KW-1185">Reference proteome</keyword>
<dbReference type="InterPro" id="IPR001610">
    <property type="entry name" value="PAC"/>
</dbReference>
<evidence type="ECO:0000256" key="3">
    <source>
        <dbReference type="ARBA" id="ARBA00022679"/>
    </source>
</evidence>
<keyword evidence="8" id="KW-0067">ATP-binding</keyword>
<gene>
    <name evidence="17" type="ORF">E1286_21815</name>
</gene>
<dbReference type="InterPro" id="IPR029016">
    <property type="entry name" value="GAF-like_dom_sf"/>
</dbReference>
<dbReference type="Gene3D" id="3.30.450.20">
    <property type="entry name" value="PAS domain"/>
    <property type="match status" value="2"/>
</dbReference>
<reference evidence="17 18" key="1">
    <citation type="submission" date="2019-03" db="EMBL/GenBank/DDBJ databases">
        <title>Draft genome sequences of novel Actinobacteria.</title>
        <authorList>
            <person name="Sahin N."/>
            <person name="Ay H."/>
            <person name="Saygin H."/>
        </authorList>
    </citation>
    <scope>NUCLEOTIDE SEQUENCE [LARGE SCALE GENOMIC DNA]</scope>
    <source>
        <strain evidence="17 18">CH32</strain>
    </source>
</reference>
<evidence type="ECO:0000256" key="1">
    <source>
        <dbReference type="ARBA" id="ARBA00013081"/>
    </source>
</evidence>
<keyword evidence="7" id="KW-0378">Hydrolase</keyword>
<dbReference type="InterPro" id="IPR000014">
    <property type="entry name" value="PAS"/>
</dbReference>
<dbReference type="PANTHER" id="PTHR43156:SF2">
    <property type="entry name" value="STAGE II SPORULATION PROTEIN E"/>
    <property type="match status" value="1"/>
</dbReference>
<dbReference type="SMART" id="SM00086">
    <property type="entry name" value="PAC"/>
    <property type="match status" value="1"/>
</dbReference>
<keyword evidence="9" id="KW-0460">Magnesium</keyword>
<keyword evidence="10" id="KW-0904">Protein phosphatase</keyword>
<dbReference type="FunFam" id="3.60.40.10:FF:000005">
    <property type="entry name" value="Serine/threonine protein phosphatase"/>
    <property type="match status" value="1"/>
</dbReference>
<evidence type="ECO:0000256" key="4">
    <source>
        <dbReference type="ARBA" id="ARBA00022723"/>
    </source>
</evidence>
<feature type="domain" description="PAS" evidence="16">
    <location>
        <begin position="144"/>
        <end position="214"/>
    </location>
</feature>
<dbReference type="Pfam" id="PF08447">
    <property type="entry name" value="PAS_3"/>
    <property type="match status" value="1"/>
</dbReference>
<name>A0A4R4YPC4_9ACTN</name>
<dbReference type="SMART" id="SM00091">
    <property type="entry name" value="PAS"/>
    <property type="match status" value="1"/>
</dbReference>
<protein>
    <recommendedName>
        <fullName evidence="1">protein-serine/threonine phosphatase</fullName>
        <ecNumber evidence="1">3.1.3.16</ecNumber>
    </recommendedName>
    <alternativeName>
        <fullName evidence="15">Protein-serine/threonine phosphatase</fullName>
    </alternativeName>
    <alternativeName>
        <fullName evidence="14">Serine/threonine-protein kinase</fullName>
    </alternativeName>
</protein>
<dbReference type="SUPFAM" id="SSF55781">
    <property type="entry name" value="GAF domain-like"/>
    <property type="match status" value="1"/>
</dbReference>
<dbReference type="SUPFAM" id="SSF55785">
    <property type="entry name" value="PYP-like sensor domain (PAS domain)"/>
    <property type="match status" value="1"/>
</dbReference>
<evidence type="ECO:0000313" key="17">
    <source>
        <dbReference type="EMBL" id="TDD46134.1"/>
    </source>
</evidence>
<keyword evidence="11" id="KW-0464">Manganese</keyword>
<comment type="caution">
    <text evidence="17">The sequence shown here is derived from an EMBL/GenBank/DDBJ whole genome shotgun (WGS) entry which is preliminary data.</text>
</comment>
<dbReference type="InterPro" id="IPR036457">
    <property type="entry name" value="PPM-type-like_dom_sf"/>
</dbReference>
<dbReference type="Pfam" id="PF07228">
    <property type="entry name" value="SpoIIE"/>
    <property type="match status" value="1"/>
</dbReference>
<sequence>MEDVRDAGISGPALELFDSVPVAIAVTRGPEHRLVYTNAMLRARVGTFPMGTPIRRAYAGPSKEDDFAVFDEVYRTGAPKERTGAPIFAAPSRRTGEEEYITSSLSRVSFDDGEHGLLIIVMDATEQVTTARRLQQVADERRRVLRRYQSLIRVSADVIWVADLQGRVIEPNRAWERITGQSWEESRGHGWLEAIHPDDLPATIASWRRAVSDQVECWKCVYRVRTEDGSFRHFEARGVPVRQDGHVVEWVGTVTDIEEQWRGQRRRMLLDSAAAATTDVTNVDDLLDALANVVVPELADGCGFYWVIDLSEDLSRGGDFLLERVATAVRPGLPRWPPFSGERHPPGGGMARAIRRRRLFCETFPRGQPPADLLPTGTRTWIEATEGNCVAVLPVVVDGTVAAVLTASTTGDRPPISKGDLALLRELIDEMQDRLSNTMRFQRTHRIALALQYSLLVEPPRVPGLQIIARYRASPTAAEVGGDWYDSFVLPDGATVLVIGDVAGHDLRAAVVMGQLRTMLRGLVVDRQEPPGLVLARMNAAMKALYAEETASCVLARAERCEGGGYELNYSVAGHPPPLLVTAGGQTRFLDAACNPLLGVPYDTPCMSAREPLPPDSTLLLYTDGLVERRGEHLDNGFERLRERASALGPMPLDIFCDDLLSFLPRRTDDDVAMIALRCSRSSAGYAGPQ</sequence>
<evidence type="ECO:0000256" key="6">
    <source>
        <dbReference type="ARBA" id="ARBA00022777"/>
    </source>
</evidence>
<keyword evidence="5" id="KW-0547">Nucleotide-binding</keyword>
<evidence type="ECO:0000313" key="18">
    <source>
        <dbReference type="Proteomes" id="UP000295302"/>
    </source>
</evidence>
<comment type="catalytic activity">
    <reaction evidence="12">
        <text>O-phospho-L-seryl-[protein] + H2O = L-seryl-[protein] + phosphate</text>
        <dbReference type="Rhea" id="RHEA:20629"/>
        <dbReference type="Rhea" id="RHEA-COMP:9863"/>
        <dbReference type="Rhea" id="RHEA-COMP:11604"/>
        <dbReference type="ChEBI" id="CHEBI:15377"/>
        <dbReference type="ChEBI" id="CHEBI:29999"/>
        <dbReference type="ChEBI" id="CHEBI:43474"/>
        <dbReference type="ChEBI" id="CHEBI:83421"/>
        <dbReference type="EC" id="3.1.3.16"/>
    </reaction>
</comment>
<keyword evidence="3" id="KW-0808">Transferase</keyword>
<evidence type="ECO:0000259" key="16">
    <source>
        <dbReference type="PROSITE" id="PS50112"/>
    </source>
</evidence>
<evidence type="ECO:0000256" key="15">
    <source>
        <dbReference type="ARBA" id="ARBA00081350"/>
    </source>
</evidence>
<evidence type="ECO:0000256" key="7">
    <source>
        <dbReference type="ARBA" id="ARBA00022801"/>
    </source>
</evidence>
<dbReference type="AlphaFoldDB" id="A0A4R4YPC4"/>
<dbReference type="GO" id="GO:0004722">
    <property type="term" value="F:protein serine/threonine phosphatase activity"/>
    <property type="evidence" value="ECO:0007669"/>
    <property type="project" value="UniProtKB-EC"/>
</dbReference>
<evidence type="ECO:0000256" key="9">
    <source>
        <dbReference type="ARBA" id="ARBA00022842"/>
    </source>
</evidence>
<dbReference type="RefSeq" id="WP_132615293.1">
    <property type="nucleotide sequence ID" value="NZ_SMKQ01000066.1"/>
</dbReference>
<dbReference type="Gene3D" id="3.30.450.40">
    <property type="match status" value="1"/>
</dbReference>
<organism evidence="17 18">
    <name type="scientific">Nonomuraea terrae</name>
    <dbReference type="NCBI Taxonomy" id="2530383"/>
    <lineage>
        <taxon>Bacteria</taxon>
        <taxon>Bacillati</taxon>
        <taxon>Actinomycetota</taxon>
        <taxon>Actinomycetes</taxon>
        <taxon>Streptosporangiales</taxon>
        <taxon>Streptosporangiaceae</taxon>
        <taxon>Nonomuraea</taxon>
    </lineage>
</organism>
<evidence type="ECO:0000256" key="5">
    <source>
        <dbReference type="ARBA" id="ARBA00022741"/>
    </source>
</evidence>
<evidence type="ECO:0000256" key="10">
    <source>
        <dbReference type="ARBA" id="ARBA00022912"/>
    </source>
</evidence>
<keyword evidence="4" id="KW-0479">Metal-binding</keyword>
<evidence type="ECO:0000256" key="13">
    <source>
        <dbReference type="ARBA" id="ARBA00056274"/>
    </source>
</evidence>
<accession>A0A4R4YPC4</accession>
<dbReference type="SMART" id="SM00331">
    <property type="entry name" value="PP2C_SIG"/>
    <property type="match status" value="1"/>
</dbReference>
<evidence type="ECO:0000256" key="8">
    <source>
        <dbReference type="ARBA" id="ARBA00022840"/>
    </source>
</evidence>
<dbReference type="OrthoDB" id="118142at2"/>
<dbReference type="CDD" id="cd00130">
    <property type="entry name" value="PAS"/>
    <property type="match status" value="1"/>
</dbReference>
<dbReference type="FunFam" id="3.30.450.20:FF:000099">
    <property type="entry name" value="Sensory box sensor histidine kinase"/>
    <property type="match status" value="1"/>
</dbReference>
<dbReference type="EMBL" id="SMKQ01000066">
    <property type="protein sequence ID" value="TDD46134.1"/>
    <property type="molecule type" value="Genomic_DNA"/>
</dbReference>